<dbReference type="Proteomes" id="UP000007015">
    <property type="component" value="Chromosome 3"/>
</dbReference>
<evidence type="ECO:0000256" key="1">
    <source>
        <dbReference type="SAM" id="MobiDB-lite"/>
    </source>
</evidence>
<dbReference type="HOGENOM" id="CLU_2562432_0_0_1"/>
<feature type="region of interest" description="Disordered" evidence="1">
    <location>
        <begin position="59"/>
        <end position="82"/>
    </location>
</feature>
<proteinExistence type="predicted"/>
<dbReference type="AlphaFoldDB" id="A2XK39"/>
<protein>
    <submittedName>
        <fullName evidence="2">Uncharacterized protein</fullName>
    </submittedName>
</protein>
<reference evidence="2 3" key="1">
    <citation type="journal article" date="2005" name="PLoS Biol.">
        <title>The genomes of Oryza sativa: a history of duplications.</title>
        <authorList>
            <person name="Yu J."/>
            <person name="Wang J."/>
            <person name="Lin W."/>
            <person name="Li S."/>
            <person name="Li H."/>
            <person name="Zhou J."/>
            <person name="Ni P."/>
            <person name="Dong W."/>
            <person name="Hu S."/>
            <person name="Zeng C."/>
            <person name="Zhang J."/>
            <person name="Zhang Y."/>
            <person name="Li R."/>
            <person name="Xu Z."/>
            <person name="Li S."/>
            <person name="Li X."/>
            <person name="Zheng H."/>
            <person name="Cong L."/>
            <person name="Lin L."/>
            <person name="Yin J."/>
            <person name="Geng J."/>
            <person name="Li G."/>
            <person name="Shi J."/>
            <person name="Liu J."/>
            <person name="Lv H."/>
            <person name="Li J."/>
            <person name="Wang J."/>
            <person name="Deng Y."/>
            <person name="Ran L."/>
            <person name="Shi X."/>
            <person name="Wang X."/>
            <person name="Wu Q."/>
            <person name="Li C."/>
            <person name="Ren X."/>
            <person name="Wang J."/>
            <person name="Wang X."/>
            <person name="Li D."/>
            <person name="Liu D."/>
            <person name="Zhang X."/>
            <person name="Ji Z."/>
            <person name="Zhao W."/>
            <person name="Sun Y."/>
            <person name="Zhang Z."/>
            <person name="Bao J."/>
            <person name="Han Y."/>
            <person name="Dong L."/>
            <person name="Ji J."/>
            <person name="Chen P."/>
            <person name="Wu S."/>
            <person name="Liu J."/>
            <person name="Xiao Y."/>
            <person name="Bu D."/>
            <person name="Tan J."/>
            <person name="Yang L."/>
            <person name="Ye C."/>
            <person name="Zhang J."/>
            <person name="Xu J."/>
            <person name="Zhou Y."/>
            <person name="Yu Y."/>
            <person name="Zhang B."/>
            <person name="Zhuang S."/>
            <person name="Wei H."/>
            <person name="Liu B."/>
            <person name="Lei M."/>
            <person name="Yu H."/>
            <person name="Li Y."/>
            <person name="Xu H."/>
            <person name="Wei S."/>
            <person name="He X."/>
            <person name="Fang L."/>
            <person name="Zhang Z."/>
            <person name="Zhang Y."/>
            <person name="Huang X."/>
            <person name="Su Z."/>
            <person name="Tong W."/>
            <person name="Li J."/>
            <person name="Tong Z."/>
            <person name="Li S."/>
            <person name="Ye J."/>
            <person name="Wang L."/>
            <person name="Fang L."/>
            <person name="Lei T."/>
            <person name="Chen C."/>
            <person name="Chen H."/>
            <person name="Xu Z."/>
            <person name="Li H."/>
            <person name="Huang H."/>
            <person name="Zhang F."/>
            <person name="Xu H."/>
            <person name="Li N."/>
            <person name="Zhao C."/>
            <person name="Li S."/>
            <person name="Dong L."/>
            <person name="Huang Y."/>
            <person name="Li L."/>
            <person name="Xi Y."/>
            <person name="Qi Q."/>
            <person name="Li W."/>
            <person name="Zhang B."/>
            <person name="Hu W."/>
            <person name="Zhang Y."/>
            <person name="Tian X."/>
            <person name="Jiao Y."/>
            <person name="Liang X."/>
            <person name="Jin J."/>
            <person name="Gao L."/>
            <person name="Zheng W."/>
            <person name="Hao B."/>
            <person name="Liu S."/>
            <person name="Wang W."/>
            <person name="Yuan L."/>
            <person name="Cao M."/>
            <person name="McDermott J."/>
            <person name="Samudrala R."/>
            <person name="Wang J."/>
            <person name="Wong G.K."/>
            <person name="Yang H."/>
        </authorList>
    </citation>
    <scope>NUCLEOTIDE SEQUENCE [LARGE SCALE GENOMIC DNA]</scope>
    <source>
        <strain evidence="3">cv. 93-11</strain>
    </source>
</reference>
<evidence type="ECO:0000313" key="2">
    <source>
        <dbReference type="EMBL" id="EAY91199.1"/>
    </source>
</evidence>
<dbReference type="Gramene" id="BGIOSGA013219-TA">
    <property type="protein sequence ID" value="BGIOSGA013219-PA"/>
    <property type="gene ID" value="BGIOSGA013219"/>
</dbReference>
<accession>A2XK39</accession>
<sequence length="82" mass="8851">MHRTQTPWGLASAGLQCPGAEWEETTLQCCMHPYGARVPVGRRDVTAGDSAVSFVAERGQTSDGFIGENPADSASQPFERRI</sequence>
<name>A2XK39_ORYSI</name>
<keyword evidence="3" id="KW-1185">Reference proteome</keyword>
<gene>
    <name evidence="2" type="ORF">OsI_12809</name>
</gene>
<organism evidence="2 3">
    <name type="scientific">Oryza sativa subsp. indica</name>
    <name type="common">Rice</name>
    <dbReference type="NCBI Taxonomy" id="39946"/>
    <lineage>
        <taxon>Eukaryota</taxon>
        <taxon>Viridiplantae</taxon>
        <taxon>Streptophyta</taxon>
        <taxon>Embryophyta</taxon>
        <taxon>Tracheophyta</taxon>
        <taxon>Spermatophyta</taxon>
        <taxon>Magnoliopsida</taxon>
        <taxon>Liliopsida</taxon>
        <taxon>Poales</taxon>
        <taxon>Poaceae</taxon>
        <taxon>BOP clade</taxon>
        <taxon>Oryzoideae</taxon>
        <taxon>Oryzeae</taxon>
        <taxon>Oryzinae</taxon>
        <taxon>Oryza</taxon>
        <taxon>Oryza sativa</taxon>
    </lineage>
</organism>
<evidence type="ECO:0000313" key="3">
    <source>
        <dbReference type="Proteomes" id="UP000007015"/>
    </source>
</evidence>
<dbReference type="EMBL" id="CM000128">
    <property type="protein sequence ID" value="EAY91199.1"/>
    <property type="molecule type" value="Genomic_DNA"/>
</dbReference>